<accession>A0ABX1RST7</accession>
<gene>
    <name evidence="1" type="ORF">HF577_35470</name>
</gene>
<evidence type="ECO:0000313" key="2">
    <source>
        <dbReference type="Proteomes" id="UP001296706"/>
    </source>
</evidence>
<keyword evidence="2" id="KW-1185">Reference proteome</keyword>
<name>A0ABX1RST7_9PSEU</name>
<dbReference type="Proteomes" id="UP001296706">
    <property type="component" value="Unassembled WGS sequence"/>
</dbReference>
<sequence>MGQDVSHPQCGGTLPANSAFGIVGINKGRPFSINPCFAAQYQWAAGRPFEAAVYVNTSNPAPSSSDYWPHSGAADPVLCNDGTSKTDPGCSYDYGWHAAANAFDSATQLDGSVTRHIWWLDVEIANKWNGDGSSNTAMLQGMADFLLSHGVTEVGLYSTAYQWRQITGGYTAASADGYRAAWKPQFTPLFPLDDAPLWIATYGTSDRARTTCTTSFTGGRTKLVQFSQDGGFDSNLAC</sequence>
<dbReference type="RefSeq" id="WP_169400380.1">
    <property type="nucleotide sequence ID" value="NZ_BAAAJH010000012.1"/>
</dbReference>
<comment type="caution">
    <text evidence="1">The sequence shown here is derived from an EMBL/GenBank/DDBJ whole genome shotgun (WGS) entry which is preliminary data.</text>
</comment>
<dbReference type="EMBL" id="JAAXKY010000228">
    <property type="protein sequence ID" value="NMH82375.1"/>
    <property type="molecule type" value="Genomic_DNA"/>
</dbReference>
<dbReference type="SUPFAM" id="SSF51445">
    <property type="entry name" value="(Trans)glycosidases"/>
    <property type="match status" value="1"/>
</dbReference>
<dbReference type="InterPro" id="IPR017853">
    <property type="entry name" value="GH"/>
</dbReference>
<dbReference type="Gene3D" id="3.20.20.80">
    <property type="entry name" value="Glycosidases"/>
    <property type="match status" value="1"/>
</dbReference>
<protein>
    <recommendedName>
        <fullName evidence="3">Glycosyl hydrolase family 25</fullName>
    </recommendedName>
</protein>
<evidence type="ECO:0000313" key="1">
    <source>
        <dbReference type="EMBL" id="NMH82375.1"/>
    </source>
</evidence>
<reference evidence="1 2" key="1">
    <citation type="submission" date="2020-04" db="EMBL/GenBank/DDBJ databases">
        <authorList>
            <person name="Klaysubun C."/>
            <person name="Duangmal K."/>
            <person name="Lipun K."/>
        </authorList>
    </citation>
    <scope>NUCLEOTIDE SEQUENCE [LARGE SCALE GENOMIC DNA]</scope>
    <source>
        <strain evidence="1 2">JCM 11839</strain>
    </source>
</reference>
<proteinExistence type="predicted"/>
<organism evidence="1 2">
    <name type="scientific">Pseudonocardia xinjiangensis</name>
    <dbReference type="NCBI Taxonomy" id="75289"/>
    <lineage>
        <taxon>Bacteria</taxon>
        <taxon>Bacillati</taxon>
        <taxon>Actinomycetota</taxon>
        <taxon>Actinomycetes</taxon>
        <taxon>Pseudonocardiales</taxon>
        <taxon>Pseudonocardiaceae</taxon>
        <taxon>Pseudonocardia</taxon>
    </lineage>
</organism>
<evidence type="ECO:0008006" key="3">
    <source>
        <dbReference type="Google" id="ProtNLM"/>
    </source>
</evidence>